<keyword evidence="1" id="KW-1133">Transmembrane helix</keyword>
<accession>A0A9P8W1Y6</accession>
<feature type="transmembrane region" description="Helical" evidence="1">
    <location>
        <begin position="52"/>
        <end position="72"/>
    </location>
</feature>
<evidence type="ECO:0000256" key="1">
    <source>
        <dbReference type="SAM" id="Phobius"/>
    </source>
</evidence>
<gene>
    <name evidence="2" type="ORF">B0T10DRAFT_530289</name>
</gene>
<keyword evidence="1" id="KW-0812">Transmembrane</keyword>
<dbReference type="Proteomes" id="UP000777438">
    <property type="component" value="Unassembled WGS sequence"/>
</dbReference>
<evidence type="ECO:0000313" key="2">
    <source>
        <dbReference type="EMBL" id="KAH6886957.1"/>
    </source>
</evidence>
<proteinExistence type="predicted"/>
<organism evidence="2 3">
    <name type="scientific">Thelonectria olida</name>
    <dbReference type="NCBI Taxonomy" id="1576542"/>
    <lineage>
        <taxon>Eukaryota</taxon>
        <taxon>Fungi</taxon>
        <taxon>Dikarya</taxon>
        <taxon>Ascomycota</taxon>
        <taxon>Pezizomycotina</taxon>
        <taxon>Sordariomycetes</taxon>
        <taxon>Hypocreomycetidae</taxon>
        <taxon>Hypocreales</taxon>
        <taxon>Nectriaceae</taxon>
        <taxon>Thelonectria</taxon>
    </lineage>
</organism>
<protein>
    <submittedName>
        <fullName evidence="2">Uncharacterized protein</fullName>
    </submittedName>
</protein>
<keyword evidence="3" id="KW-1185">Reference proteome</keyword>
<evidence type="ECO:0000313" key="3">
    <source>
        <dbReference type="Proteomes" id="UP000777438"/>
    </source>
</evidence>
<feature type="transmembrane region" description="Helical" evidence="1">
    <location>
        <begin position="6"/>
        <end position="26"/>
    </location>
</feature>
<feature type="transmembrane region" description="Helical" evidence="1">
    <location>
        <begin position="600"/>
        <end position="629"/>
    </location>
</feature>
<reference evidence="2 3" key="1">
    <citation type="journal article" date="2021" name="Nat. Commun.">
        <title>Genetic determinants of endophytism in the Arabidopsis root mycobiome.</title>
        <authorList>
            <person name="Mesny F."/>
            <person name="Miyauchi S."/>
            <person name="Thiergart T."/>
            <person name="Pickel B."/>
            <person name="Atanasova L."/>
            <person name="Karlsson M."/>
            <person name="Huettel B."/>
            <person name="Barry K.W."/>
            <person name="Haridas S."/>
            <person name="Chen C."/>
            <person name="Bauer D."/>
            <person name="Andreopoulos W."/>
            <person name="Pangilinan J."/>
            <person name="LaButti K."/>
            <person name="Riley R."/>
            <person name="Lipzen A."/>
            <person name="Clum A."/>
            <person name="Drula E."/>
            <person name="Henrissat B."/>
            <person name="Kohler A."/>
            <person name="Grigoriev I.V."/>
            <person name="Martin F.M."/>
            <person name="Hacquard S."/>
        </authorList>
    </citation>
    <scope>NUCLEOTIDE SEQUENCE [LARGE SCALE GENOMIC DNA]</scope>
    <source>
        <strain evidence="2 3">MPI-CAGE-CH-0241</strain>
    </source>
</reference>
<comment type="caution">
    <text evidence="2">The sequence shown here is derived from an EMBL/GenBank/DDBJ whole genome shotgun (WGS) entry which is preliminary data.</text>
</comment>
<name>A0A9P8W1Y6_9HYPO</name>
<keyword evidence="1" id="KW-0472">Membrane</keyword>
<dbReference type="AlphaFoldDB" id="A0A9P8W1Y6"/>
<sequence>MVELTIGYVAGIIAVGVVLAITFFLAGQLSDRATATTWTADSSQNTGVRTSVILITIAIPCLAVLVSIAGIVTPMGLYEQDKLSSDWELGWFQYVADAGAFSQCSYGGYRAPCPYTSDTMVYKFNGSVGEDSYPTGLNATIYMSGTKNRKTTVPGFFDIKWRKLTTKFDLPYSGGEAIAAWVYRYLESFLLSDEIRAVEGLVVDAKDGGVGLRNHTLPTEQTQGATWSEDLLFLEPEVECVAMNLRIDFEVTMDSQGVASSFGISQMNLTDHGGFLNLSNESPLRYQQENVNQPNKPELKTRIYQAAWFINFLTMLVMNIMDVRNDTLGTKRLERRDSVLGQQFQIPIPTLVPEMVQGVQFCYESGAPIGLSAATFDDPGYPNPLEITYKDLNGPYMSTRPNNTYVSCLLVQGAPQRIDKGVVTIFEHESRWSSPLYTCASAAKATKTRETYENEADMPLWGFENWFMSLDDFQPIWGLVDASLKSFDNVTTLQAPEFYFLRGRGGGGVAPLAAFRTLEFSSGLSYGGTDFSGRGRMSLWLKWKLLSRSPDTMSGLIKLLWTDVMASAIVGSKGALGSRNMEPSEAPDIQMQVTVHKIKYHWAFGVPAFLVLLRICLVFIIVVGSGILGRSTLETIRRRLNQVSLGRVITTIYFPEQTVWGIMLVGQPS</sequence>
<dbReference type="EMBL" id="JAGPYM010000015">
    <property type="protein sequence ID" value="KAH6886957.1"/>
    <property type="molecule type" value="Genomic_DNA"/>
</dbReference>
<dbReference type="OrthoDB" id="3034003at2759"/>